<dbReference type="InterPro" id="IPR023753">
    <property type="entry name" value="FAD/NAD-binding_dom"/>
</dbReference>
<evidence type="ECO:0000256" key="3">
    <source>
        <dbReference type="ARBA" id="ARBA00023002"/>
    </source>
</evidence>
<feature type="domain" description="FAD/NAD(P)-binding" evidence="6">
    <location>
        <begin position="16"/>
        <end position="328"/>
    </location>
</feature>
<dbReference type="InterPro" id="IPR036188">
    <property type="entry name" value="FAD/NAD-bd_sf"/>
</dbReference>
<sequence length="349" mass="38268">MEETLAPKPVGSEPWDVAIIGSGPAALTAAIYTTRGAASTLILGGAKWGGQLMLTTTVDNFPGFPEGIEGPELMVRMRKQVERFGAEFKEEDVRVVDFEKRPFEILAGEKKYLAKTLIISTGADTKWLSVPGEKELIGRGISSCAPCDAPFFKDKRVVVVGGGDSAMEEVLVLTKYAKSVVLIHRRDELRASQAMQAKVIEMERGGKIKIIWDTEVTEVRGREKLEAITLRTKTDSKMAEGLRGGKIAEFDGEMIEEREGFIFWKVPIDGMFVAIGHTPATSIFSGKIELDEKGYIVTKNMPSTNIGDGIFVAGDVHDYHYRQAVTAAGFGCMAAMEVLRYLDKPPPSW</sequence>
<keyword evidence="5" id="KW-0676">Redox-active center</keyword>
<evidence type="ECO:0000256" key="5">
    <source>
        <dbReference type="ARBA" id="ARBA00023284"/>
    </source>
</evidence>
<dbReference type="AlphaFoldDB" id="A0A1F7XKZ4"/>
<keyword evidence="4" id="KW-1015">Disulfide bond</keyword>
<name>A0A1F7XKZ4_9BACT</name>
<dbReference type="SUPFAM" id="SSF51905">
    <property type="entry name" value="FAD/NAD(P)-binding domain"/>
    <property type="match status" value="1"/>
</dbReference>
<evidence type="ECO:0000256" key="1">
    <source>
        <dbReference type="ARBA" id="ARBA00022630"/>
    </source>
</evidence>
<keyword evidence="3" id="KW-0560">Oxidoreductase</keyword>
<gene>
    <name evidence="7" type="ORF">A2V97_02830</name>
</gene>
<evidence type="ECO:0000256" key="2">
    <source>
        <dbReference type="ARBA" id="ARBA00022827"/>
    </source>
</evidence>
<reference evidence="7 8" key="1">
    <citation type="journal article" date="2016" name="Nat. Commun.">
        <title>Thousands of microbial genomes shed light on interconnected biogeochemical processes in an aquifer system.</title>
        <authorList>
            <person name="Anantharaman K."/>
            <person name="Brown C.T."/>
            <person name="Hug L.A."/>
            <person name="Sharon I."/>
            <person name="Castelle C.J."/>
            <person name="Probst A.J."/>
            <person name="Thomas B.C."/>
            <person name="Singh A."/>
            <person name="Wilkins M.J."/>
            <person name="Karaoz U."/>
            <person name="Brodie E.L."/>
            <person name="Williams K.H."/>
            <person name="Hubbard S.S."/>
            <person name="Banfield J.F."/>
        </authorList>
    </citation>
    <scope>NUCLEOTIDE SEQUENCE [LARGE SCALE GENOMIC DNA]</scope>
</reference>
<evidence type="ECO:0000313" key="8">
    <source>
        <dbReference type="Proteomes" id="UP000177382"/>
    </source>
</evidence>
<keyword evidence="2" id="KW-0274">FAD</keyword>
<evidence type="ECO:0000313" key="7">
    <source>
        <dbReference type="EMBL" id="OGM15691.1"/>
    </source>
</evidence>
<dbReference type="EMBL" id="MGFX01000001">
    <property type="protein sequence ID" value="OGM15691.1"/>
    <property type="molecule type" value="Genomic_DNA"/>
</dbReference>
<organism evidence="7 8">
    <name type="scientific">Candidatus Woesebacteria bacterium RBG_16_42_24</name>
    <dbReference type="NCBI Taxonomy" id="1802485"/>
    <lineage>
        <taxon>Bacteria</taxon>
        <taxon>Candidatus Woeseibacteriota</taxon>
    </lineage>
</organism>
<dbReference type="InterPro" id="IPR050097">
    <property type="entry name" value="Ferredoxin-NADP_redctase_2"/>
</dbReference>
<proteinExistence type="predicted"/>
<dbReference type="GO" id="GO:0016668">
    <property type="term" value="F:oxidoreductase activity, acting on a sulfur group of donors, NAD(P) as acceptor"/>
    <property type="evidence" value="ECO:0007669"/>
    <property type="project" value="UniProtKB-ARBA"/>
</dbReference>
<dbReference type="PANTHER" id="PTHR48105">
    <property type="entry name" value="THIOREDOXIN REDUCTASE 1-RELATED-RELATED"/>
    <property type="match status" value="1"/>
</dbReference>
<dbReference type="PROSITE" id="PS00573">
    <property type="entry name" value="PYRIDINE_REDOX_2"/>
    <property type="match status" value="1"/>
</dbReference>
<dbReference type="STRING" id="1802485.A2V97_02830"/>
<dbReference type="Proteomes" id="UP000177382">
    <property type="component" value="Unassembled WGS sequence"/>
</dbReference>
<dbReference type="InterPro" id="IPR008255">
    <property type="entry name" value="Pyr_nucl-diS_OxRdtase_2_AS"/>
</dbReference>
<evidence type="ECO:0000259" key="6">
    <source>
        <dbReference type="Pfam" id="PF07992"/>
    </source>
</evidence>
<dbReference type="Pfam" id="PF07992">
    <property type="entry name" value="Pyr_redox_2"/>
    <property type="match status" value="1"/>
</dbReference>
<protein>
    <recommendedName>
        <fullName evidence="6">FAD/NAD(P)-binding domain-containing protein</fullName>
    </recommendedName>
</protein>
<dbReference type="PRINTS" id="PR00368">
    <property type="entry name" value="FADPNR"/>
</dbReference>
<comment type="caution">
    <text evidence="7">The sequence shown here is derived from an EMBL/GenBank/DDBJ whole genome shotgun (WGS) entry which is preliminary data.</text>
</comment>
<evidence type="ECO:0000256" key="4">
    <source>
        <dbReference type="ARBA" id="ARBA00023157"/>
    </source>
</evidence>
<keyword evidence="1" id="KW-0285">Flavoprotein</keyword>
<accession>A0A1F7XKZ4</accession>
<dbReference type="PRINTS" id="PR00469">
    <property type="entry name" value="PNDRDTASEII"/>
</dbReference>
<dbReference type="Gene3D" id="3.50.50.60">
    <property type="entry name" value="FAD/NAD(P)-binding domain"/>
    <property type="match status" value="2"/>
</dbReference>